<sequence length="93" mass="10805">MPEEEGEKVEKIRDKMGRAAQLILFKRHRDPGAKSWELRKTLGKKYPEIVDMLDQELQKIGLTIKEIEEGEDKPSRYYATMKGNPRPGDQCCQ</sequence>
<accession>A0A133UD68</accession>
<feature type="region of interest" description="Disordered" evidence="1">
    <location>
        <begin position="73"/>
        <end position="93"/>
    </location>
</feature>
<dbReference type="Proteomes" id="UP000070373">
    <property type="component" value="Unassembled WGS sequence"/>
</dbReference>
<evidence type="ECO:0000313" key="3">
    <source>
        <dbReference type="Proteomes" id="UP000070373"/>
    </source>
</evidence>
<reference evidence="2 3" key="1">
    <citation type="journal article" date="2016" name="Sci. Rep.">
        <title>Metabolic traits of an uncultured archaeal lineage -MSBL1- from brine pools of the Red Sea.</title>
        <authorList>
            <person name="Mwirichia R."/>
            <person name="Alam I."/>
            <person name="Rashid M."/>
            <person name="Vinu M."/>
            <person name="Ba-Alawi W."/>
            <person name="Anthony Kamau A."/>
            <person name="Kamanda Ngugi D."/>
            <person name="Goker M."/>
            <person name="Klenk H.P."/>
            <person name="Bajic V."/>
            <person name="Stingl U."/>
        </authorList>
    </citation>
    <scope>NUCLEOTIDE SEQUENCE [LARGE SCALE GENOMIC DNA]</scope>
    <source>
        <strain evidence="2">SCGC-AAA259E17</strain>
    </source>
</reference>
<evidence type="ECO:0000313" key="2">
    <source>
        <dbReference type="EMBL" id="KXA92142.1"/>
    </source>
</evidence>
<proteinExistence type="predicted"/>
<evidence type="ECO:0000256" key="1">
    <source>
        <dbReference type="SAM" id="MobiDB-lite"/>
    </source>
</evidence>
<dbReference type="EMBL" id="LHXN01000075">
    <property type="protein sequence ID" value="KXA92142.1"/>
    <property type="molecule type" value="Genomic_DNA"/>
</dbReference>
<keyword evidence="3" id="KW-1185">Reference proteome</keyword>
<gene>
    <name evidence="2" type="ORF">AKJ64_03905</name>
</gene>
<protein>
    <submittedName>
        <fullName evidence="2">Uncharacterized protein</fullName>
    </submittedName>
</protein>
<name>A0A133UD68_9EURY</name>
<comment type="caution">
    <text evidence="2">The sequence shown here is derived from an EMBL/GenBank/DDBJ whole genome shotgun (WGS) entry which is preliminary data.</text>
</comment>
<dbReference type="AlphaFoldDB" id="A0A133UD68"/>
<organism evidence="2 3">
    <name type="scientific">candidate division MSBL1 archaeon SCGC-AAA259E17</name>
    <dbReference type="NCBI Taxonomy" id="1698263"/>
    <lineage>
        <taxon>Archaea</taxon>
        <taxon>Methanobacteriati</taxon>
        <taxon>Methanobacteriota</taxon>
        <taxon>candidate division MSBL1</taxon>
    </lineage>
</organism>